<sequence length="66" mass="7704">MMRLFIERFDIYLVILILVSGYMMVGSDVRYFSREDKHKAKKQSLVIGIAMMLVVIGMFIVRGIFI</sequence>
<keyword evidence="1" id="KW-0812">Transmembrane</keyword>
<evidence type="ECO:0000256" key="1">
    <source>
        <dbReference type="SAM" id="Phobius"/>
    </source>
</evidence>
<feature type="transmembrane region" description="Helical" evidence="1">
    <location>
        <begin position="45"/>
        <end position="65"/>
    </location>
</feature>
<keyword evidence="1" id="KW-0472">Membrane</keyword>
<dbReference type="EMBL" id="JPMD01000034">
    <property type="protein sequence ID" value="KEZ85533.1"/>
    <property type="molecule type" value="Genomic_DNA"/>
</dbReference>
<keyword evidence="4" id="KW-1185">Reference proteome</keyword>
<keyword evidence="1" id="KW-1133">Transmembrane helix</keyword>
<evidence type="ECO:0000313" key="3">
    <source>
        <dbReference type="EMBL" id="MBE6060788.1"/>
    </source>
</evidence>
<dbReference type="STRING" id="318464.IO99_14190"/>
<dbReference type="NCBIfam" id="NF042414">
    <property type="entry name" value="CLC_0170_fam"/>
    <property type="match status" value="1"/>
</dbReference>
<evidence type="ECO:0000313" key="2">
    <source>
        <dbReference type="EMBL" id="KEZ85533.1"/>
    </source>
</evidence>
<gene>
    <name evidence="3" type="ORF">E7215_11540</name>
    <name evidence="2" type="ORF">IO99_14190</name>
</gene>
<reference evidence="3" key="2">
    <citation type="submission" date="2019-04" db="EMBL/GenBank/DDBJ databases">
        <title>Evolution of Biomass-Degrading Anaerobic Consortia Revealed by Metagenomics.</title>
        <authorList>
            <person name="Peng X."/>
        </authorList>
    </citation>
    <scope>NUCLEOTIDE SEQUENCE</scope>
    <source>
        <strain evidence="3">SIG254</strain>
    </source>
</reference>
<comment type="caution">
    <text evidence="2">The sequence shown here is derived from an EMBL/GenBank/DDBJ whole genome shotgun (WGS) entry which is preliminary data.</text>
</comment>
<dbReference type="AlphaFoldDB" id="A0A084J999"/>
<dbReference type="InterPro" id="IPR049971">
    <property type="entry name" value="CLC_0170-like"/>
</dbReference>
<dbReference type="EMBL" id="SVCM01000132">
    <property type="protein sequence ID" value="MBE6060788.1"/>
    <property type="molecule type" value="Genomic_DNA"/>
</dbReference>
<protein>
    <submittedName>
        <fullName evidence="2">Uncharacterized protein</fullName>
    </submittedName>
</protein>
<evidence type="ECO:0000313" key="4">
    <source>
        <dbReference type="Proteomes" id="UP000028542"/>
    </source>
</evidence>
<dbReference type="eggNOG" id="ENOG50302S8">
    <property type="taxonomic scope" value="Bacteria"/>
</dbReference>
<proteinExistence type="predicted"/>
<dbReference type="Proteomes" id="UP000768462">
    <property type="component" value="Unassembled WGS sequence"/>
</dbReference>
<organism evidence="2 4">
    <name type="scientific">Clostridium sulfidigenes</name>
    <dbReference type="NCBI Taxonomy" id="318464"/>
    <lineage>
        <taxon>Bacteria</taxon>
        <taxon>Bacillati</taxon>
        <taxon>Bacillota</taxon>
        <taxon>Clostridia</taxon>
        <taxon>Eubacteriales</taxon>
        <taxon>Clostridiaceae</taxon>
        <taxon>Clostridium</taxon>
    </lineage>
</organism>
<name>A0A084J999_9CLOT</name>
<reference evidence="2 4" key="1">
    <citation type="submission" date="2014-07" db="EMBL/GenBank/DDBJ databases">
        <title>Draft genome of Clostridium sulfidigenes 113A isolated from sediments associated with methane hydrate from Krishna Godavari basin.</title>
        <authorList>
            <person name="Honkalas V.S."/>
            <person name="Dabir A.P."/>
            <person name="Arora P."/>
            <person name="Dhakephalkar P.K."/>
        </authorList>
    </citation>
    <scope>NUCLEOTIDE SEQUENCE [LARGE SCALE GENOMIC DNA]</scope>
    <source>
        <strain evidence="2 4">113A</strain>
    </source>
</reference>
<dbReference type="RefSeq" id="WP_035134343.1">
    <property type="nucleotide sequence ID" value="NZ_JBQHQR010000011.1"/>
</dbReference>
<feature type="transmembrane region" description="Helical" evidence="1">
    <location>
        <begin position="12"/>
        <end position="33"/>
    </location>
</feature>
<dbReference type="Proteomes" id="UP000028542">
    <property type="component" value="Unassembled WGS sequence"/>
</dbReference>
<accession>A0A084J999</accession>